<accession>A0A6A4I3X4</accession>
<dbReference type="InterPro" id="IPR054416">
    <property type="entry name" value="GST_UstS-like_C"/>
</dbReference>
<organism evidence="3 4">
    <name type="scientific">Gymnopus androsaceus JB14</name>
    <dbReference type="NCBI Taxonomy" id="1447944"/>
    <lineage>
        <taxon>Eukaryota</taxon>
        <taxon>Fungi</taxon>
        <taxon>Dikarya</taxon>
        <taxon>Basidiomycota</taxon>
        <taxon>Agaricomycotina</taxon>
        <taxon>Agaricomycetes</taxon>
        <taxon>Agaricomycetidae</taxon>
        <taxon>Agaricales</taxon>
        <taxon>Marasmiineae</taxon>
        <taxon>Omphalotaceae</taxon>
        <taxon>Gymnopus</taxon>
    </lineage>
</organism>
<feature type="region of interest" description="Disordered" evidence="1">
    <location>
        <begin position="1"/>
        <end position="32"/>
    </location>
</feature>
<name>A0A6A4I3X4_9AGAR</name>
<feature type="domain" description="Glutathione S-transferase UstS-like C-terminal" evidence="2">
    <location>
        <begin position="79"/>
        <end position="151"/>
    </location>
</feature>
<dbReference type="EMBL" id="ML769410">
    <property type="protein sequence ID" value="KAE9405226.1"/>
    <property type="molecule type" value="Genomic_DNA"/>
</dbReference>
<evidence type="ECO:0000259" key="2">
    <source>
        <dbReference type="Pfam" id="PF22041"/>
    </source>
</evidence>
<protein>
    <recommendedName>
        <fullName evidence="2">Glutathione S-transferase UstS-like C-terminal domain-containing protein</fullName>
    </recommendedName>
</protein>
<dbReference type="OrthoDB" id="4951845at2759"/>
<feature type="compositionally biased region" description="Low complexity" evidence="1">
    <location>
        <begin position="7"/>
        <end position="17"/>
    </location>
</feature>
<dbReference type="AlphaFoldDB" id="A0A6A4I3X4"/>
<evidence type="ECO:0000256" key="1">
    <source>
        <dbReference type="SAM" id="MobiDB-lite"/>
    </source>
</evidence>
<dbReference type="Gene3D" id="1.20.1050.10">
    <property type="match status" value="1"/>
</dbReference>
<sequence>MWRKSDTVSTTRVSSSKPTGSNTLKSKALPKARCEAQRRSQICALYSYGRLTRVDTAEYLDRRQNLPRHPRLIPEGSHALQAAFRDTDSAHMPFLAPTDVTVSNPASSVFLQTKFERMLGMKSEDVYPKDEAKVAAWSKWKAEVSTVSAWHGSGRISG</sequence>
<dbReference type="Pfam" id="PF22041">
    <property type="entry name" value="GST_C_7"/>
    <property type="match status" value="1"/>
</dbReference>
<evidence type="ECO:0000313" key="4">
    <source>
        <dbReference type="Proteomes" id="UP000799118"/>
    </source>
</evidence>
<keyword evidence="4" id="KW-1185">Reference proteome</keyword>
<gene>
    <name evidence="3" type="ORF">BT96DRAFT_345792</name>
</gene>
<reference evidence="3" key="1">
    <citation type="journal article" date="2019" name="Environ. Microbiol.">
        <title>Fungal ecological strategies reflected in gene transcription - a case study of two litter decomposers.</title>
        <authorList>
            <person name="Barbi F."/>
            <person name="Kohler A."/>
            <person name="Barry K."/>
            <person name="Baskaran P."/>
            <person name="Daum C."/>
            <person name="Fauchery L."/>
            <person name="Ihrmark K."/>
            <person name="Kuo A."/>
            <person name="LaButti K."/>
            <person name="Lipzen A."/>
            <person name="Morin E."/>
            <person name="Grigoriev I.V."/>
            <person name="Henrissat B."/>
            <person name="Lindahl B."/>
            <person name="Martin F."/>
        </authorList>
    </citation>
    <scope>NUCLEOTIDE SEQUENCE</scope>
    <source>
        <strain evidence="3">JB14</strain>
    </source>
</reference>
<dbReference type="Proteomes" id="UP000799118">
    <property type="component" value="Unassembled WGS sequence"/>
</dbReference>
<proteinExistence type="predicted"/>
<evidence type="ECO:0000313" key="3">
    <source>
        <dbReference type="EMBL" id="KAE9405226.1"/>
    </source>
</evidence>